<protein>
    <submittedName>
        <fullName evidence="2">OLC1v1035997C1</fullName>
    </submittedName>
</protein>
<feature type="region of interest" description="Disordered" evidence="1">
    <location>
        <begin position="232"/>
        <end position="301"/>
    </location>
</feature>
<gene>
    <name evidence="2" type="ORF">OLC1_LOCUS9274</name>
</gene>
<organism evidence="2 3">
    <name type="scientific">Oldenlandia corymbosa var. corymbosa</name>
    <dbReference type="NCBI Taxonomy" id="529605"/>
    <lineage>
        <taxon>Eukaryota</taxon>
        <taxon>Viridiplantae</taxon>
        <taxon>Streptophyta</taxon>
        <taxon>Embryophyta</taxon>
        <taxon>Tracheophyta</taxon>
        <taxon>Spermatophyta</taxon>
        <taxon>Magnoliopsida</taxon>
        <taxon>eudicotyledons</taxon>
        <taxon>Gunneridae</taxon>
        <taxon>Pentapetalae</taxon>
        <taxon>asterids</taxon>
        <taxon>lamiids</taxon>
        <taxon>Gentianales</taxon>
        <taxon>Rubiaceae</taxon>
        <taxon>Rubioideae</taxon>
        <taxon>Spermacoceae</taxon>
        <taxon>Hedyotis-Oldenlandia complex</taxon>
        <taxon>Oldenlandia</taxon>
    </lineage>
</organism>
<reference evidence="2" key="1">
    <citation type="submission" date="2023-03" db="EMBL/GenBank/DDBJ databases">
        <authorList>
            <person name="Julca I."/>
        </authorList>
    </citation>
    <scope>NUCLEOTIDE SEQUENCE</scope>
</reference>
<name>A0AAV1CXH5_OLDCO</name>
<feature type="compositionally biased region" description="Low complexity" evidence="1">
    <location>
        <begin position="233"/>
        <end position="242"/>
    </location>
</feature>
<dbReference type="AlphaFoldDB" id="A0AAV1CXH5"/>
<keyword evidence="3" id="KW-1185">Reference proteome</keyword>
<accession>A0AAV1CXH5</accession>
<dbReference type="Gene3D" id="2.40.50.140">
    <property type="entry name" value="Nucleic acid-binding proteins"/>
    <property type="match status" value="1"/>
</dbReference>
<evidence type="ECO:0000256" key="1">
    <source>
        <dbReference type="SAM" id="MobiDB-lite"/>
    </source>
</evidence>
<sequence length="301" mass="33809">MVDYKYQMILNRSAYIKATEKEEELPLDNVYQLTPFAQFSDFMGSSEDRVDVLCSVIHFHPVHFVATKGKNVQEFVIVNQERCPMLLSLWEESLHEEGQRLVNNIHKNPVILATRLAVTSFHGISVNAQPNSVLLFDAPIAEAQELESWLQFQIQLSDKTGTLNVSIEGNEAEKLLTISADQLAKYNNQNKHLDIDKINNNLENSGRMFHLRSTIKIQQETPSRYTVTTYLPSSASSSTAVESSDKETSSNSPKTPTTDVEMTDEETSASNQPGIQTLPVKRNLSSAAKQTHRSTKHAKQD</sequence>
<dbReference type="InterPro" id="IPR012340">
    <property type="entry name" value="NA-bd_OB-fold"/>
</dbReference>
<feature type="compositionally biased region" description="Basic residues" evidence="1">
    <location>
        <begin position="290"/>
        <end position="301"/>
    </location>
</feature>
<proteinExistence type="predicted"/>
<dbReference type="EMBL" id="OX459120">
    <property type="protein sequence ID" value="CAI9099212.1"/>
    <property type="molecule type" value="Genomic_DNA"/>
</dbReference>
<evidence type="ECO:0000313" key="2">
    <source>
        <dbReference type="EMBL" id="CAI9099212.1"/>
    </source>
</evidence>
<feature type="compositionally biased region" description="Polar residues" evidence="1">
    <location>
        <begin position="249"/>
        <end position="260"/>
    </location>
</feature>
<dbReference type="Proteomes" id="UP001161247">
    <property type="component" value="Chromosome 3"/>
</dbReference>
<evidence type="ECO:0000313" key="3">
    <source>
        <dbReference type="Proteomes" id="UP001161247"/>
    </source>
</evidence>
<dbReference type="SUPFAM" id="SSF50249">
    <property type="entry name" value="Nucleic acid-binding proteins"/>
    <property type="match status" value="2"/>
</dbReference>